<accession>A0A7V8K7A2</accession>
<comment type="caution">
    <text evidence="1">The sequence shown here is derived from an EMBL/GenBank/DDBJ whole genome shotgun (WGS) entry which is preliminary data.</text>
</comment>
<dbReference type="Proteomes" id="UP000462066">
    <property type="component" value="Unassembled WGS sequence"/>
</dbReference>
<protein>
    <submittedName>
        <fullName evidence="1">Biotin carboxylase</fullName>
    </submittedName>
</protein>
<dbReference type="EMBL" id="MWIP01000007">
    <property type="protein sequence ID" value="KAF1686329.1"/>
    <property type="molecule type" value="Genomic_DNA"/>
</dbReference>
<gene>
    <name evidence="1" type="ORF">B1992_08890</name>
</gene>
<sequence>MGNESARPDDAREAAQVRLAVRRAFTDAPAHGRAPRPAIQYSREVDRMGLLLAEARQSIVPGTVAGGLRAVAVLRPGKGGDASAHEVATVRFAAARIAALLGLDYAQAGRRAAGNGGECYWLPLSTLSREQAAAAGILDESRLWGGVVPFAFVATKLVSHPLWRKDAAAPAGWKAVRGIEDCTLPGYSVFARQDAEEAGIHLLQAGDIRLKCAHARGGHGQVVIRGERQLAQWLDSAAGEAVADGLVVERHLVQSITYSIGSTRLPGHDIAYHGEQRNVVDRAGAEVYGGSVLTVWRGDFSTLCAELPEGEVAGAVRAAMRYDRLVRANYQVLASRRNYDVIAGVDSRGRRHLGVLEQSWRFGGASMAEVLAMERFAERPGLPWAIAETVESYGDGPLPPGAVEYWPGDAKSPRKYARIVRDGC</sequence>
<dbReference type="InterPro" id="IPR021519">
    <property type="entry name" value="DUF3182"/>
</dbReference>
<reference evidence="1 2" key="1">
    <citation type="submission" date="2017-10" db="EMBL/GenBank/DDBJ databases">
        <title>Whole genome sequencing of Pseudoxanthomonas broegbernensis DSM 12573(T).</title>
        <authorList>
            <person name="Kumar S."/>
            <person name="Bansal K."/>
            <person name="Kaur A."/>
            <person name="Patil P."/>
            <person name="Sharma S."/>
            <person name="Patil P.B."/>
        </authorList>
    </citation>
    <scope>NUCLEOTIDE SEQUENCE [LARGE SCALE GENOMIC DNA]</scope>
    <source>
        <strain evidence="1 2">DSM 12573</strain>
    </source>
</reference>
<proteinExistence type="predicted"/>
<evidence type="ECO:0000313" key="2">
    <source>
        <dbReference type="Proteomes" id="UP000462066"/>
    </source>
</evidence>
<dbReference type="Pfam" id="PF11379">
    <property type="entry name" value="DUF3182"/>
    <property type="match status" value="1"/>
</dbReference>
<keyword evidence="2" id="KW-1185">Reference proteome</keyword>
<name>A0A7V8K7A2_9GAMM</name>
<organism evidence="1 2">
    <name type="scientific">Pseudoxanthomonas broegbernensis</name>
    <dbReference type="NCBI Taxonomy" id="83619"/>
    <lineage>
        <taxon>Bacteria</taxon>
        <taxon>Pseudomonadati</taxon>
        <taxon>Pseudomonadota</taxon>
        <taxon>Gammaproteobacteria</taxon>
        <taxon>Lysobacterales</taxon>
        <taxon>Lysobacteraceae</taxon>
        <taxon>Pseudoxanthomonas</taxon>
    </lineage>
</organism>
<dbReference type="AlphaFoldDB" id="A0A7V8K7A2"/>
<evidence type="ECO:0000313" key="1">
    <source>
        <dbReference type="EMBL" id="KAF1686329.1"/>
    </source>
</evidence>